<accession>A0A0D2M308</accession>
<organism evidence="2 3">
    <name type="scientific">Hypholoma sublateritium (strain FD-334 SS-4)</name>
    <dbReference type="NCBI Taxonomy" id="945553"/>
    <lineage>
        <taxon>Eukaryota</taxon>
        <taxon>Fungi</taxon>
        <taxon>Dikarya</taxon>
        <taxon>Basidiomycota</taxon>
        <taxon>Agaricomycotina</taxon>
        <taxon>Agaricomycetes</taxon>
        <taxon>Agaricomycetidae</taxon>
        <taxon>Agaricales</taxon>
        <taxon>Agaricineae</taxon>
        <taxon>Strophariaceae</taxon>
        <taxon>Hypholoma</taxon>
    </lineage>
</organism>
<evidence type="ECO:0000313" key="3">
    <source>
        <dbReference type="Proteomes" id="UP000054270"/>
    </source>
</evidence>
<evidence type="ECO:0000256" key="1">
    <source>
        <dbReference type="SAM" id="MobiDB-lite"/>
    </source>
</evidence>
<sequence>MPPINNVASTPPTSVLRPIPRTLLKPSPTLARGPIDVFAEIAQSTQGGLRSSPASLLRSLVPRPLQSLPCDFPPYCLHPISPLPRRSPRHSRSAQATVGLSAPPT</sequence>
<name>A0A0D2M308_HYPSF</name>
<feature type="region of interest" description="Disordered" evidence="1">
    <location>
        <begin position="1"/>
        <end position="21"/>
    </location>
</feature>
<proteinExistence type="predicted"/>
<protein>
    <submittedName>
        <fullName evidence="2">Uncharacterized protein</fullName>
    </submittedName>
</protein>
<dbReference type="Proteomes" id="UP000054270">
    <property type="component" value="Unassembled WGS sequence"/>
</dbReference>
<gene>
    <name evidence="2" type="ORF">HYPSUDRAFT_206146</name>
</gene>
<reference evidence="3" key="1">
    <citation type="submission" date="2014-04" db="EMBL/GenBank/DDBJ databases">
        <title>Evolutionary Origins and Diversification of the Mycorrhizal Mutualists.</title>
        <authorList>
            <consortium name="DOE Joint Genome Institute"/>
            <consortium name="Mycorrhizal Genomics Consortium"/>
            <person name="Kohler A."/>
            <person name="Kuo A."/>
            <person name="Nagy L.G."/>
            <person name="Floudas D."/>
            <person name="Copeland A."/>
            <person name="Barry K.W."/>
            <person name="Cichocki N."/>
            <person name="Veneault-Fourrey C."/>
            <person name="LaButti K."/>
            <person name="Lindquist E.A."/>
            <person name="Lipzen A."/>
            <person name="Lundell T."/>
            <person name="Morin E."/>
            <person name="Murat C."/>
            <person name="Riley R."/>
            <person name="Ohm R."/>
            <person name="Sun H."/>
            <person name="Tunlid A."/>
            <person name="Henrissat B."/>
            <person name="Grigoriev I.V."/>
            <person name="Hibbett D.S."/>
            <person name="Martin F."/>
        </authorList>
    </citation>
    <scope>NUCLEOTIDE SEQUENCE [LARGE SCALE GENOMIC DNA]</scope>
    <source>
        <strain evidence="3">FD-334 SS-4</strain>
    </source>
</reference>
<feature type="region of interest" description="Disordered" evidence="1">
    <location>
        <begin position="82"/>
        <end position="105"/>
    </location>
</feature>
<dbReference type="AlphaFoldDB" id="A0A0D2M308"/>
<evidence type="ECO:0000313" key="2">
    <source>
        <dbReference type="EMBL" id="KJA17553.1"/>
    </source>
</evidence>
<keyword evidence="3" id="KW-1185">Reference proteome</keyword>
<feature type="compositionally biased region" description="Polar residues" evidence="1">
    <location>
        <begin position="1"/>
        <end position="13"/>
    </location>
</feature>
<dbReference type="EMBL" id="KN817602">
    <property type="protein sequence ID" value="KJA17553.1"/>
    <property type="molecule type" value="Genomic_DNA"/>
</dbReference>